<accession>A0A7H1B2Y7</accession>
<organism evidence="2 3">
    <name type="scientific">Streptomyces xanthii</name>
    <dbReference type="NCBI Taxonomy" id="2768069"/>
    <lineage>
        <taxon>Bacteria</taxon>
        <taxon>Bacillati</taxon>
        <taxon>Actinomycetota</taxon>
        <taxon>Actinomycetes</taxon>
        <taxon>Kitasatosporales</taxon>
        <taxon>Streptomycetaceae</taxon>
        <taxon>Streptomyces</taxon>
    </lineage>
</organism>
<dbReference type="EMBL" id="CP061281">
    <property type="protein sequence ID" value="QNS03092.1"/>
    <property type="molecule type" value="Genomic_DNA"/>
</dbReference>
<proteinExistence type="predicted"/>
<dbReference type="Proteomes" id="UP000516428">
    <property type="component" value="Chromosome"/>
</dbReference>
<name>A0A7H1B2Y7_9ACTN</name>
<dbReference type="AlphaFoldDB" id="A0A7H1B2Y7"/>
<feature type="transmembrane region" description="Helical" evidence="1">
    <location>
        <begin position="26"/>
        <end position="48"/>
    </location>
</feature>
<dbReference type="RefSeq" id="WP_188335846.1">
    <property type="nucleotide sequence ID" value="NZ_CP061281.1"/>
</dbReference>
<reference evidence="2 3" key="1">
    <citation type="submission" date="2020-09" db="EMBL/GenBank/DDBJ databases">
        <title>A novel species.</title>
        <authorList>
            <person name="Gao J."/>
        </authorList>
    </citation>
    <scope>NUCLEOTIDE SEQUENCE [LARGE SCALE GENOMIC DNA]</scope>
    <source>
        <strain evidence="2 3">CRXT-Y-14</strain>
    </source>
</reference>
<evidence type="ECO:0000256" key="1">
    <source>
        <dbReference type="SAM" id="Phobius"/>
    </source>
</evidence>
<keyword evidence="3" id="KW-1185">Reference proteome</keyword>
<sequence>MSDATEPTDAPKPAARNIEDKMPRGILVRVLLYVFAGHAFAGFIYLLFTLGANR</sequence>
<dbReference type="Pfam" id="PF19621">
    <property type="entry name" value="DUF6126"/>
    <property type="match status" value="1"/>
</dbReference>
<evidence type="ECO:0008006" key="4">
    <source>
        <dbReference type="Google" id="ProtNLM"/>
    </source>
</evidence>
<dbReference type="InterPro" id="IPR046129">
    <property type="entry name" value="DUF6126"/>
</dbReference>
<evidence type="ECO:0000313" key="2">
    <source>
        <dbReference type="EMBL" id="QNS03092.1"/>
    </source>
</evidence>
<gene>
    <name evidence="2" type="ORF">IAG42_05280</name>
</gene>
<keyword evidence="1" id="KW-0472">Membrane</keyword>
<keyword evidence="1" id="KW-1133">Transmembrane helix</keyword>
<keyword evidence="1" id="KW-0812">Transmembrane</keyword>
<dbReference type="KEGG" id="sxn:IAG42_05280"/>
<protein>
    <recommendedName>
        <fullName evidence="4">Small hydrophobic protein</fullName>
    </recommendedName>
</protein>
<evidence type="ECO:0000313" key="3">
    <source>
        <dbReference type="Proteomes" id="UP000516428"/>
    </source>
</evidence>